<sequence length="168" mass="20230">MYHMNHLQQEPREDMDVKDYDINDKIALRNTDIVLDRNGKFQFQASYRPPPILADGYSHEMTYNKIFSVEATMMRHHQENKFEFTSLKRMMINLLKQTRKKNVQEETQESGEEEEEEESGENEEVVKMMRQSREHLGKWLNMSFILLMLLCFSISFSKYFFLSIFCFE</sequence>
<feature type="compositionally biased region" description="Acidic residues" evidence="1">
    <location>
        <begin position="106"/>
        <end position="123"/>
    </location>
</feature>
<organism evidence="3 4">
    <name type="scientific">Vicia faba</name>
    <name type="common">Broad bean</name>
    <name type="synonym">Faba vulgaris</name>
    <dbReference type="NCBI Taxonomy" id="3906"/>
    <lineage>
        <taxon>Eukaryota</taxon>
        <taxon>Viridiplantae</taxon>
        <taxon>Streptophyta</taxon>
        <taxon>Embryophyta</taxon>
        <taxon>Tracheophyta</taxon>
        <taxon>Spermatophyta</taxon>
        <taxon>Magnoliopsida</taxon>
        <taxon>eudicotyledons</taxon>
        <taxon>Gunneridae</taxon>
        <taxon>Pentapetalae</taxon>
        <taxon>rosids</taxon>
        <taxon>fabids</taxon>
        <taxon>Fabales</taxon>
        <taxon>Fabaceae</taxon>
        <taxon>Papilionoideae</taxon>
        <taxon>50 kb inversion clade</taxon>
        <taxon>NPAAA clade</taxon>
        <taxon>Hologalegina</taxon>
        <taxon>IRL clade</taxon>
        <taxon>Fabeae</taxon>
        <taxon>Vicia</taxon>
    </lineage>
</organism>
<accession>A0AAV0ZIJ7</accession>
<gene>
    <name evidence="3" type="ORF">VFH_II088880</name>
</gene>
<proteinExistence type="predicted"/>
<dbReference type="Proteomes" id="UP001157006">
    <property type="component" value="Chromosome 2"/>
</dbReference>
<name>A0AAV0ZIJ7_VICFA</name>
<dbReference type="AlphaFoldDB" id="A0AAV0ZIJ7"/>
<evidence type="ECO:0000256" key="2">
    <source>
        <dbReference type="SAM" id="Phobius"/>
    </source>
</evidence>
<feature type="region of interest" description="Disordered" evidence="1">
    <location>
        <begin position="99"/>
        <end position="126"/>
    </location>
</feature>
<feature type="transmembrane region" description="Helical" evidence="2">
    <location>
        <begin position="139"/>
        <end position="161"/>
    </location>
</feature>
<protein>
    <submittedName>
        <fullName evidence="3">Uncharacterized protein</fullName>
    </submittedName>
</protein>
<keyword evidence="2" id="KW-0472">Membrane</keyword>
<keyword evidence="2" id="KW-1133">Transmembrane helix</keyword>
<evidence type="ECO:0000313" key="3">
    <source>
        <dbReference type="EMBL" id="CAI8597589.1"/>
    </source>
</evidence>
<reference evidence="3 4" key="1">
    <citation type="submission" date="2023-01" db="EMBL/GenBank/DDBJ databases">
        <authorList>
            <person name="Kreplak J."/>
        </authorList>
    </citation>
    <scope>NUCLEOTIDE SEQUENCE [LARGE SCALE GENOMIC DNA]</scope>
</reference>
<evidence type="ECO:0000256" key="1">
    <source>
        <dbReference type="SAM" id="MobiDB-lite"/>
    </source>
</evidence>
<keyword evidence="4" id="KW-1185">Reference proteome</keyword>
<dbReference type="EMBL" id="OX451737">
    <property type="protein sequence ID" value="CAI8597589.1"/>
    <property type="molecule type" value="Genomic_DNA"/>
</dbReference>
<evidence type="ECO:0000313" key="4">
    <source>
        <dbReference type="Proteomes" id="UP001157006"/>
    </source>
</evidence>
<keyword evidence="2" id="KW-0812">Transmembrane</keyword>